<accession>A0A7S3L1M8</accession>
<dbReference type="SMART" id="SM00471">
    <property type="entry name" value="HDc"/>
    <property type="match status" value="1"/>
</dbReference>
<protein>
    <recommendedName>
        <fullName evidence="12">Phosphodiesterase</fullName>
    </recommendedName>
</protein>
<comment type="subcellular location">
    <subcellularLocation>
        <location evidence="1">Membrane</location>
    </subcellularLocation>
</comment>
<sequence length="1194" mass="133044">MNGISMDNNRASIRQNEETGGLLETMSVDDTNSQGADDSSVSSHNDESMLADRETRAVSWLRATVLTILSVATVCVSASVYCRSKHAQQAEFAAAFHDASVVVLDAFKAQPLEQLQALGVDFISHARYSQSTWPEVVLPDFADRAVAVSSAASLLILPVVEASGLSNWESFSVDQQGWLQDGKPKTESSTLQDTTAVLTASARRLQEDSGIADHVFDFEGAVSGRGPFLPLWETFPITSNLTHWVNMDLLAVKRIEPALKHAMNSQQAVMGRVLNFAPESEPEPVHLDLLLNAILGPHTDHYSEPASPLIFPLRDDSQNVVALLVAMQYWRHTMEHVLSPASQGVVAVIENKCGQAFTYYVRGGNATYMGKGDLHDKEFEGMQKTTQLDKIDSEYCAYSLSVYPSAQLKQHYVTHSPTVKTITCIFIFLAAIGIFVTYDFLVEHRQKVVMEHALQSTAIVSSLFPEAVRERLFNEDEGLGENTRHAARRRSSDGGGSFFSESPKNRIKTSMSDGSGGPTSGQGASKPIADLFPHCTVLFADIAGFTAWSSLRDPAQVFTLLESIYSAFDAIARKRGVFKVETIGDSYVAVTGLPEPQEDHAIIMARFARDCKIRMKEVTRQLELTLGPDTGDLDMRFGLHSGPVTAGVLRGERSRFQLFGDTVNTAARMESTGKRGFIQCSQATADVLTEAGKGHWVKPREEKVHAKGKGDLQTYWIEVTAGQQRRSSDDMSGDGSSQDGQSKIWGNEDEIPEVVTQRARHQRLIDYNVDLLAQHLKAVEARRRVLSMAGRRCSQGGHAPMIHKPSTETTDDGRTVLDEVAEVIRLPTFDARSFKGHVDPASIELDSRVMSQLKRYVTIIAAMYRSNPFHNFEHASHVLMSVTKLLQRVVEPHNAFKKKGKNTTELASELHNYTFGITSDPLTQFGILFSALIHDVDHYGISNNQLIKEGAPMAEKYKGKSVAEQNSVDLAWDLLMDPDEYPDLQKVIFQTDAEYQRFRQVVVNIVMATDIFDAELSELRKKRWEKAFDPEQSDEDDENRKATIVIEHIMQASDVAHTMQHWHVYQKWNRRLFDELYTAYKAGRMGVDPATFWYNGEIKFFDTYVIPLAKKLKECGVFGVSSEECLNYAINNRKEWESKGQMITTELVSNYNKREKEEAERLAKEKEAAAASGRGGKKRGSRFARRRSLFTAGG</sequence>
<dbReference type="SUPFAM" id="SSF109604">
    <property type="entry name" value="HD-domain/PDEase-like"/>
    <property type="match status" value="1"/>
</dbReference>
<dbReference type="GO" id="GO:0004016">
    <property type="term" value="F:adenylate cyclase activity"/>
    <property type="evidence" value="ECO:0007669"/>
    <property type="project" value="TreeGrafter"/>
</dbReference>
<dbReference type="InterPro" id="IPR003607">
    <property type="entry name" value="HD/PDEase_dom"/>
</dbReference>
<dbReference type="GO" id="GO:0000166">
    <property type="term" value="F:nucleotide binding"/>
    <property type="evidence" value="ECO:0007669"/>
    <property type="project" value="UniProtKB-KW"/>
</dbReference>
<dbReference type="GO" id="GO:0035556">
    <property type="term" value="P:intracellular signal transduction"/>
    <property type="evidence" value="ECO:0007669"/>
    <property type="project" value="InterPro"/>
</dbReference>
<feature type="domain" description="PDEase" evidence="10">
    <location>
        <begin position="850"/>
        <end position="1011"/>
    </location>
</feature>
<feature type="region of interest" description="Disordered" evidence="7">
    <location>
        <begin position="792"/>
        <end position="812"/>
    </location>
</feature>
<proteinExistence type="predicted"/>
<dbReference type="PANTHER" id="PTHR11920:SF335">
    <property type="entry name" value="GUANYLATE CYCLASE"/>
    <property type="match status" value="1"/>
</dbReference>
<evidence type="ECO:0000256" key="2">
    <source>
        <dbReference type="ARBA" id="ARBA00022692"/>
    </source>
</evidence>
<dbReference type="SUPFAM" id="SSF55073">
    <property type="entry name" value="Nucleotide cyclase"/>
    <property type="match status" value="1"/>
</dbReference>
<dbReference type="GO" id="GO:0007168">
    <property type="term" value="P:receptor guanylyl cyclase signaling pathway"/>
    <property type="evidence" value="ECO:0007669"/>
    <property type="project" value="TreeGrafter"/>
</dbReference>
<dbReference type="PROSITE" id="PS51845">
    <property type="entry name" value="PDEASE_I_2"/>
    <property type="match status" value="1"/>
</dbReference>
<feature type="region of interest" description="Disordered" evidence="7">
    <location>
        <begin position="27"/>
        <end position="48"/>
    </location>
</feature>
<feature type="compositionally biased region" description="Polar residues" evidence="7">
    <location>
        <begin position="28"/>
        <end position="43"/>
    </location>
</feature>
<reference evidence="11" key="1">
    <citation type="submission" date="2021-01" db="EMBL/GenBank/DDBJ databases">
        <authorList>
            <person name="Corre E."/>
            <person name="Pelletier E."/>
            <person name="Niang G."/>
            <person name="Scheremetjew M."/>
            <person name="Finn R."/>
            <person name="Kale V."/>
            <person name="Holt S."/>
            <person name="Cochrane G."/>
            <person name="Meng A."/>
            <person name="Brown T."/>
            <person name="Cohen L."/>
        </authorList>
    </citation>
    <scope>NUCLEOTIDE SEQUENCE</scope>
    <source>
        <strain evidence="11">CCMP127</strain>
    </source>
</reference>
<dbReference type="GO" id="GO:0001653">
    <property type="term" value="F:peptide receptor activity"/>
    <property type="evidence" value="ECO:0007669"/>
    <property type="project" value="TreeGrafter"/>
</dbReference>
<dbReference type="GO" id="GO:0004383">
    <property type="term" value="F:guanylate cyclase activity"/>
    <property type="evidence" value="ECO:0007669"/>
    <property type="project" value="TreeGrafter"/>
</dbReference>
<evidence type="ECO:0000256" key="3">
    <source>
        <dbReference type="ARBA" id="ARBA00022741"/>
    </source>
</evidence>
<evidence type="ECO:0008006" key="12">
    <source>
        <dbReference type="Google" id="ProtNLM"/>
    </source>
</evidence>
<feature type="domain" description="Guanylate cyclase" evidence="9">
    <location>
        <begin position="536"/>
        <end position="670"/>
    </location>
</feature>
<dbReference type="AlphaFoldDB" id="A0A7S3L1M8"/>
<keyword evidence="5 8" id="KW-0472">Membrane</keyword>
<evidence type="ECO:0000259" key="10">
    <source>
        <dbReference type="PROSITE" id="PS51845"/>
    </source>
</evidence>
<evidence type="ECO:0000313" key="11">
    <source>
        <dbReference type="EMBL" id="CAE0408121.1"/>
    </source>
</evidence>
<dbReference type="InterPro" id="IPR050401">
    <property type="entry name" value="Cyclic_nucleotide_synthase"/>
</dbReference>
<dbReference type="EMBL" id="HBIM01006925">
    <property type="protein sequence ID" value="CAE0408121.1"/>
    <property type="molecule type" value="Transcribed_RNA"/>
</dbReference>
<dbReference type="SMART" id="SM00044">
    <property type="entry name" value="CYCc"/>
    <property type="match status" value="1"/>
</dbReference>
<evidence type="ECO:0000259" key="9">
    <source>
        <dbReference type="PROSITE" id="PS50125"/>
    </source>
</evidence>
<feature type="compositionally biased region" description="Low complexity" evidence="7">
    <location>
        <begin position="733"/>
        <end position="742"/>
    </location>
</feature>
<evidence type="ECO:0000256" key="1">
    <source>
        <dbReference type="ARBA" id="ARBA00004370"/>
    </source>
</evidence>
<keyword evidence="3" id="KW-0547">Nucleotide-binding</keyword>
<feature type="compositionally biased region" description="Basic residues" evidence="7">
    <location>
        <begin position="1175"/>
        <end position="1188"/>
    </location>
</feature>
<dbReference type="PANTHER" id="PTHR11920">
    <property type="entry name" value="GUANYLYL CYCLASE"/>
    <property type="match status" value="1"/>
</dbReference>
<name>A0A7S3L1M8_9STRA</name>
<keyword evidence="6" id="KW-0456">Lyase</keyword>
<dbReference type="InterPro" id="IPR029787">
    <property type="entry name" value="Nucleotide_cyclase"/>
</dbReference>
<dbReference type="GO" id="GO:0004114">
    <property type="term" value="F:3',5'-cyclic-nucleotide phosphodiesterase activity"/>
    <property type="evidence" value="ECO:0007669"/>
    <property type="project" value="InterPro"/>
</dbReference>
<dbReference type="GO" id="GO:0005886">
    <property type="term" value="C:plasma membrane"/>
    <property type="evidence" value="ECO:0007669"/>
    <property type="project" value="TreeGrafter"/>
</dbReference>
<dbReference type="CDD" id="cd07302">
    <property type="entry name" value="CHD"/>
    <property type="match status" value="1"/>
</dbReference>
<feature type="region of interest" description="Disordered" evidence="7">
    <location>
        <begin position="722"/>
        <end position="745"/>
    </location>
</feature>
<dbReference type="InterPro" id="IPR001054">
    <property type="entry name" value="A/G_cyclase"/>
</dbReference>
<organism evidence="11">
    <name type="scientific">Amphora coffeiformis</name>
    <dbReference type="NCBI Taxonomy" id="265554"/>
    <lineage>
        <taxon>Eukaryota</taxon>
        <taxon>Sar</taxon>
        <taxon>Stramenopiles</taxon>
        <taxon>Ochrophyta</taxon>
        <taxon>Bacillariophyta</taxon>
        <taxon>Bacillariophyceae</taxon>
        <taxon>Bacillariophycidae</taxon>
        <taxon>Thalassiophysales</taxon>
        <taxon>Catenulaceae</taxon>
        <taxon>Amphora</taxon>
    </lineage>
</organism>
<feature type="transmembrane region" description="Helical" evidence="8">
    <location>
        <begin position="59"/>
        <end position="81"/>
    </location>
</feature>
<evidence type="ECO:0000256" key="5">
    <source>
        <dbReference type="ARBA" id="ARBA00023136"/>
    </source>
</evidence>
<feature type="region of interest" description="Disordered" evidence="7">
    <location>
        <begin position="479"/>
        <end position="525"/>
    </location>
</feature>
<keyword evidence="2 8" id="KW-0812">Transmembrane</keyword>
<evidence type="ECO:0000256" key="8">
    <source>
        <dbReference type="SAM" id="Phobius"/>
    </source>
</evidence>
<dbReference type="InterPro" id="IPR002073">
    <property type="entry name" value="PDEase_catalytic_dom"/>
</dbReference>
<evidence type="ECO:0000256" key="6">
    <source>
        <dbReference type="ARBA" id="ARBA00023239"/>
    </source>
</evidence>
<feature type="region of interest" description="Disordered" evidence="7">
    <location>
        <begin position="1162"/>
        <end position="1194"/>
    </location>
</feature>
<dbReference type="Pfam" id="PF00211">
    <property type="entry name" value="Guanylate_cyc"/>
    <property type="match status" value="1"/>
</dbReference>
<evidence type="ECO:0000256" key="4">
    <source>
        <dbReference type="ARBA" id="ARBA00022989"/>
    </source>
</evidence>
<dbReference type="Pfam" id="PF00233">
    <property type="entry name" value="PDEase_I"/>
    <property type="match status" value="1"/>
</dbReference>
<keyword evidence="4 8" id="KW-1133">Transmembrane helix</keyword>
<dbReference type="Gene3D" id="3.30.70.1230">
    <property type="entry name" value="Nucleotide cyclase"/>
    <property type="match status" value="1"/>
</dbReference>
<dbReference type="Gene3D" id="1.10.1300.10">
    <property type="entry name" value="3'5'-cyclic nucleotide phosphodiesterase, catalytic domain"/>
    <property type="match status" value="1"/>
</dbReference>
<dbReference type="InterPro" id="IPR036971">
    <property type="entry name" value="PDEase_catalytic_dom_sf"/>
</dbReference>
<evidence type="ECO:0000256" key="7">
    <source>
        <dbReference type="SAM" id="MobiDB-lite"/>
    </source>
</evidence>
<gene>
    <name evidence="11" type="ORF">ACOF00016_LOCUS5896</name>
</gene>
<dbReference type="PROSITE" id="PS50125">
    <property type="entry name" value="GUANYLATE_CYCLASE_2"/>
    <property type="match status" value="1"/>
</dbReference>